<reference evidence="5" key="1">
    <citation type="submission" date="2016-11" db="EMBL/GenBank/DDBJ databases">
        <title>Characterization of a Plasmid Isolated from Enterococcus faecalis found in the Fecal Material of a Blue Whale.</title>
        <authorList>
            <person name="McLaughlin R."/>
        </authorList>
    </citation>
    <scope>NUCLEOTIDE SEQUENCE</scope>
    <source>
        <strain evidence="5">2</strain>
        <plasmid evidence="5">pGTC2</plasmid>
    </source>
</reference>
<evidence type="ECO:0000313" key="5">
    <source>
        <dbReference type="EMBL" id="ARO45622.1"/>
    </source>
</evidence>
<dbReference type="EMBL" id="KY270848">
    <property type="protein sequence ID" value="ARO45622.1"/>
    <property type="molecule type" value="Genomic_DNA"/>
</dbReference>
<keyword evidence="1 4" id="KW-0812">Transmembrane</keyword>
<feature type="transmembrane region" description="Helical" evidence="4">
    <location>
        <begin position="129"/>
        <end position="154"/>
    </location>
</feature>
<feature type="transmembrane region" description="Helical" evidence="4">
    <location>
        <begin position="189"/>
        <end position="210"/>
    </location>
</feature>
<evidence type="ECO:0000256" key="3">
    <source>
        <dbReference type="ARBA" id="ARBA00023136"/>
    </source>
</evidence>
<name>A0A1W6QX48_ENTFL</name>
<protein>
    <submittedName>
        <fullName evidence="5">Type III secretion system protein PrgH</fullName>
    </submittedName>
</protein>
<dbReference type="Pfam" id="PF04610">
    <property type="entry name" value="TrbL"/>
    <property type="match status" value="1"/>
</dbReference>
<evidence type="ECO:0000256" key="1">
    <source>
        <dbReference type="ARBA" id="ARBA00022692"/>
    </source>
</evidence>
<keyword evidence="2 4" id="KW-1133">Transmembrane helix</keyword>
<geneLocation type="plasmid" evidence="5">
    <name>pGTC2</name>
</geneLocation>
<proteinExistence type="predicted"/>
<feature type="transmembrane region" description="Helical" evidence="4">
    <location>
        <begin position="160"/>
        <end position="177"/>
    </location>
</feature>
<organism evidence="5">
    <name type="scientific">Enterococcus faecalis</name>
    <name type="common">Streptococcus faecalis</name>
    <dbReference type="NCBI Taxonomy" id="1351"/>
    <lineage>
        <taxon>Bacteria</taxon>
        <taxon>Bacillati</taxon>
        <taxon>Bacillota</taxon>
        <taxon>Bacilli</taxon>
        <taxon>Lactobacillales</taxon>
        <taxon>Enterococcaceae</taxon>
        <taxon>Enterococcus</taxon>
    </lineage>
</organism>
<feature type="transmembrane region" description="Helical" evidence="4">
    <location>
        <begin position="230"/>
        <end position="252"/>
    </location>
</feature>
<dbReference type="GO" id="GO:0030255">
    <property type="term" value="P:protein secretion by the type IV secretion system"/>
    <property type="evidence" value="ECO:0007669"/>
    <property type="project" value="InterPro"/>
</dbReference>
<feature type="transmembrane region" description="Helical" evidence="4">
    <location>
        <begin position="29"/>
        <end position="47"/>
    </location>
</feature>
<dbReference type="RefSeq" id="WP_172689390.1">
    <property type="nucleotide sequence ID" value="NZ_KY270848.1"/>
</dbReference>
<dbReference type="InterPro" id="IPR007688">
    <property type="entry name" value="Conjugal_tfr_TrbL/VirB6"/>
</dbReference>
<dbReference type="AlphaFoldDB" id="A0A1W6QX48"/>
<keyword evidence="3 4" id="KW-0472">Membrane</keyword>
<accession>A0A1W6QX48</accession>
<evidence type="ECO:0000256" key="4">
    <source>
        <dbReference type="SAM" id="Phobius"/>
    </source>
</evidence>
<evidence type="ECO:0000256" key="2">
    <source>
        <dbReference type="ARBA" id="ARBA00022989"/>
    </source>
</evidence>
<keyword evidence="5" id="KW-0614">Plasmid</keyword>
<sequence length="265" mass="29836">MTISDETLDQLFKSLKEYNPTTNVVMEKIAIAMQLFGMVIVLILFLIELQDTSRKLNRDDGGMTTELFLNIGAKYLVAWACIMMSSQLLDGILWFFIQMSKWIHSLLPLGTQEDVIPGMVKASWFQRGLLFMFQMLAYIAIAIASFTTKILIFLRGIQLYILKALAPVLIAFFVSEEMKQTAMGWLKQVLAYALQGALLILLIGLIPIITKNDFLSTSLTGDIWDKAGKVVMNIITYFTLILKYGVIIFLLIGSQNLAKRLIGAM</sequence>